<name>A0A1W6MV71_9HYPH</name>
<accession>A0A1W6MV71</accession>
<reference evidence="3 4" key="1">
    <citation type="submission" date="2017-02" db="EMBL/GenBank/DDBJ databases">
        <authorList>
            <person name="Peterson S.W."/>
        </authorList>
    </citation>
    <scope>NUCLEOTIDE SEQUENCE [LARGE SCALE GENOMIC DNA]</scope>
    <source>
        <strain evidence="3 4">S285</strain>
    </source>
</reference>
<feature type="transmembrane region" description="Helical" evidence="1">
    <location>
        <begin position="164"/>
        <end position="181"/>
    </location>
</feature>
<feature type="transmembrane region" description="Helical" evidence="1">
    <location>
        <begin position="67"/>
        <end position="88"/>
    </location>
</feature>
<proteinExistence type="predicted"/>
<keyword evidence="1" id="KW-1133">Transmembrane helix</keyword>
<sequence length="346" mass="38088">MSTPRLPAIEALRVIAAIGIVWFHSGAPGHEFAYTGLSFFLIVSLYFETRRALPINSVLQNAVTRYIIPWFFWFLFYGIFRLAAHVPFFPPSYGSAPPLLKILAGTSIHLWYIPYVVLITITMSIAINLTSRKIVFACSTAAFFIVIPWISFGWIPGAELYPPLPQYIQALPAALLGIMFGSSQNGSLPRSFVIALLAALLIAGWTCPLAFGFQDALAAVLLLGALATRSNTQGSSSLRILSRLTYGVYLVHPFFLSVSRKLLSSSDTLVAVYACTASFGATWVAQRYATRFYDQMEPGRLALRLVHRLRHEGVKNGAQPSDNLRELVDSVEASPTSSDECGADRR</sequence>
<keyword evidence="1" id="KW-0812">Transmembrane</keyword>
<dbReference type="Pfam" id="PF01757">
    <property type="entry name" value="Acyl_transf_3"/>
    <property type="match status" value="1"/>
</dbReference>
<feature type="transmembrane region" description="Helical" evidence="1">
    <location>
        <begin position="31"/>
        <end position="47"/>
    </location>
</feature>
<organism evidence="3 4">
    <name type="scientific">Methylocystis bryophila</name>
    <dbReference type="NCBI Taxonomy" id="655015"/>
    <lineage>
        <taxon>Bacteria</taxon>
        <taxon>Pseudomonadati</taxon>
        <taxon>Pseudomonadota</taxon>
        <taxon>Alphaproteobacteria</taxon>
        <taxon>Hyphomicrobiales</taxon>
        <taxon>Methylocystaceae</taxon>
        <taxon>Methylocystis</taxon>
    </lineage>
</organism>
<dbReference type="GO" id="GO:0016747">
    <property type="term" value="F:acyltransferase activity, transferring groups other than amino-acyl groups"/>
    <property type="evidence" value="ECO:0007669"/>
    <property type="project" value="InterPro"/>
</dbReference>
<feature type="transmembrane region" description="Helical" evidence="1">
    <location>
        <begin position="270"/>
        <end position="290"/>
    </location>
</feature>
<dbReference type="STRING" id="655015.B1812_10835"/>
<dbReference type="KEGG" id="mbry:B1812_10835"/>
<feature type="domain" description="Acyltransferase 3" evidence="2">
    <location>
        <begin position="7"/>
        <end position="284"/>
    </location>
</feature>
<protein>
    <recommendedName>
        <fullName evidence="2">Acyltransferase 3 domain-containing protein</fullName>
    </recommendedName>
</protein>
<gene>
    <name evidence="3" type="ORF">B1812_10835</name>
</gene>
<dbReference type="InterPro" id="IPR002656">
    <property type="entry name" value="Acyl_transf_3_dom"/>
</dbReference>
<keyword evidence="1" id="KW-0472">Membrane</keyword>
<evidence type="ECO:0000259" key="2">
    <source>
        <dbReference type="Pfam" id="PF01757"/>
    </source>
</evidence>
<feature type="transmembrane region" description="Helical" evidence="1">
    <location>
        <begin position="134"/>
        <end position="152"/>
    </location>
</feature>
<dbReference type="AlphaFoldDB" id="A0A1W6MV71"/>
<feature type="transmembrane region" description="Helical" evidence="1">
    <location>
        <begin position="108"/>
        <end position="127"/>
    </location>
</feature>
<evidence type="ECO:0000256" key="1">
    <source>
        <dbReference type="SAM" id="Phobius"/>
    </source>
</evidence>
<evidence type="ECO:0000313" key="4">
    <source>
        <dbReference type="Proteomes" id="UP000193978"/>
    </source>
</evidence>
<dbReference type="Proteomes" id="UP000193978">
    <property type="component" value="Chromosome"/>
</dbReference>
<feature type="transmembrane region" description="Helical" evidence="1">
    <location>
        <begin position="188"/>
        <end position="205"/>
    </location>
</feature>
<keyword evidence="4" id="KW-1185">Reference proteome</keyword>
<dbReference type="EMBL" id="CP019948">
    <property type="protein sequence ID" value="ARN81484.1"/>
    <property type="molecule type" value="Genomic_DNA"/>
</dbReference>
<evidence type="ECO:0000313" key="3">
    <source>
        <dbReference type="EMBL" id="ARN81484.1"/>
    </source>
</evidence>